<comment type="subcellular location">
    <subcellularLocation>
        <location evidence="2">Nucleus</location>
    </subcellularLocation>
</comment>
<name>A0A8B7CBN3_PHODC</name>
<dbReference type="KEGG" id="pda:103711389"/>
<evidence type="ECO:0000313" key="11">
    <source>
        <dbReference type="RefSeq" id="XP_008795735.1"/>
    </source>
</evidence>
<feature type="domain" description="JmjC" evidence="9">
    <location>
        <begin position="263"/>
        <end position="421"/>
    </location>
</feature>
<evidence type="ECO:0000256" key="4">
    <source>
        <dbReference type="ARBA" id="ARBA00022723"/>
    </source>
</evidence>
<dbReference type="Gene3D" id="2.60.120.650">
    <property type="entry name" value="Cupin"/>
    <property type="match status" value="1"/>
</dbReference>
<comment type="similarity">
    <text evidence="3">Belongs to the JARID1 histone demethylase family.</text>
</comment>
<keyword evidence="7" id="KW-0408">Iron</keyword>
<evidence type="ECO:0000256" key="1">
    <source>
        <dbReference type="ARBA" id="ARBA00001954"/>
    </source>
</evidence>
<dbReference type="OrthoDB" id="47172at2759"/>
<evidence type="ECO:0000313" key="10">
    <source>
        <dbReference type="Proteomes" id="UP000228380"/>
    </source>
</evidence>
<dbReference type="PANTHER" id="PTHR12461">
    <property type="entry name" value="HYPOXIA-INDUCIBLE FACTOR 1 ALPHA INHIBITOR-RELATED"/>
    <property type="match status" value="1"/>
</dbReference>
<dbReference type="Pfam" id="PF24472">
    <property type="entry name" value="ARM_KDM8_N"/>
    <property type="match status" value="1"/>
</dbReference>
<dbReference type="SUPFAM" id="SSF51197">
    <property type="entry name" value="Clavaminate synthase-like"/>
    <property type="match status" value="1"/>
</dbReference>
<dbReference type="GO" id="GO:0051213">
    <property type="term" value="F:dioxygenase activity"/>
    <property type="evidence" value="ECO:0007669"/>
    <property type="project" value="UniProtKB-KW"/>
</dbReference>
<evidence type="ECO:0000256" key="8">
    <source>
        <dbReference type="ARBA" id="ARBA00023242"/>
    </source>
</evidence>
<keyword evidence="10" id="KW-1185">Reference proteome</keyword>
<dbReference type="FunFam" id="2.60.120.650:FF:000029">
    <property type="entry name" value="lysine-specific demethylase JMJ30"/>
    <property type="match status" value="1"/>
</dbReference>
<evidence type="ECO:0000256" key="6">
    <source>
        <dbReference type="ARBA" id="ARBA00023002"/>
    </source>
</evidence>
<dbReference type="PROSITE" id="PS51184">
    <property type="entry name" value="JMJC"/>
    <property type="match status" value="1"/>
</dbReference>
<dbReference type="PANTHER" id="PTHR12461:SF105">
    <property type="entry name" value="HYPOXIA-INDUCIBLE FACTOR 1-ALPHA INHIBITOR"/>
    <property type="match status" value="1"/>
</dbReference>
<sequence>MGGEPGGGADAAPRAAEEAMTVVVDEETRAALLRKITVEGGFAYVSSAELAAGGDLRAAEAAKEMAWEQLHSGPWHEVVPAWRDAYAMACLQVAELRAGAGDRREALRALDMGLIMGGSLLRCDLHAAVERIMARMGEGEVDGSDGGDSVERWKEEFSKNWNLTEVLRVLPSRSLSCKIIEKRSSLSLETFVRDYFLRDSPVIISGYIDHWPARTKWKDLEYLKRIAGDRTIPVEVGKNYLCSEWKQELITFSQFLERIWSADSPANLTYLAQHPLFDQIQELHNDIMIPDYCFAGGGELQSLNAWFGPLGTVTPLHHDPHHNLFAQVVGRKYIRLYPDSVSEDLYPHSESMLSNSSQVDLDNIDVKEFPKVEDLDFMDCILEEGDMLYIPPKWWHYVRSLSPSFSVSFWWSATGPSKGLQ</sequence>
<dbReference type="Proteomes" id="UP000228380">
    <property type="component" value="Unplaced"/>
</dbReference>
<comment type="cofactor">
    <cofactor evidence="1">
        <name>Fe(2+)</name>
        <dbReference type="ChEBI" id="CHEBI:29033"/>
    </cofactor>
</comment>
<reference evidence="11" key="1">
    <citation type="submission" date="2025-08" db="UniProtKB">
        <authorList>
            <consortium name="RefSeq"/>
        </authorList>
    </citation>
    <scope>IDENTIFICATION</scope>
    <source>
        <tissue evidence="11">Young leaves</tissue>
    </source>
</reference>
<dbReference type="RefSeq" id="XP_008795735.1">
    <property type="nucleotide sequence ID" value="XM_008797513.3"/>
</dbReference>
<dbReference type="InterPro" id="IPR041667">
    <property type="entry name" value="Cupin_8"/>
</dbReference>
<proteinExistence type="inferred from homology"/>
<evidence type="ECO:0000256" key="7">
    <source>
        <dbReference type="ARBA" id="ARBA00023004"/>
    </source>
</evidence>
<keyword evidence="6" id="KW-0560">Oxidoreductase</keyword>
<dbReference type="Pfam" id="PF13621">
    <property type="entry name" value="Cupin_8"/>
    <property type="match status" value="1"/>
</dbReference>
<evidence type="ECO:0000256" key="3">
    <source>
        <dbReference type="ARBA" id="ARBA00006801"/>
    </source>
</evidence>
<keyword evidence="8" id="KW-0539">Nucleus</keyword>
<evidence type="ECO:0000259" key="9">
    <source>
        <dbReference type="PROSITE" id="PS51184"/>
    </source>
</evidence>
<evidence type="ECO:0000256" key="5">
    <source>
        <dbReference type="ARBA" id="ARBA00022964"/>
    </source>
</evidence>
<dbReference type="GO" id="GO:0005634">
    <property type="term" value="C:nucleus"/>
    <property type="evidence" value="ECO:0007669"/>
    <property type="project" value="UniProtKB-SubCell"/>
</dbReference>
<keyword evidence="5" id="KW-0223">Dioxygenase</keyword>
<dbReference type="GeneID" id="103711389"/>
<protein>
    <submittedName>
        <fullName evidence="11">Lysine-specific demethylase JMJ30 isoform X1</fullName>
    </submittedName>
</protein>
<dbReference type="SMART" id="SM00558">
    <property type="entry name" value="JmjC"/>
    <property type="match status" value="1"/>
</dbReference>
<accession>A0A8B7CBN3</accession>
<evidence type="ECO:0000256" key="2">
    <source>
        <dbReference type="ARBA" id="ARBA00004123"/>
    </source>
</evidence>
<dbReference type="InterPro" id="IPR056520">
    <property type="entry name" value="ARM_KDM8_N"/>
</dbReference>
<dbReference type="InterPro" id="IPR003347">
    <property type="entry name" value="JmjC_dom"/>
</dbReference>
<dbReference type="AlphaFoldDB" id="A0A8B7CBN3"/>
<gene>
    <name evidence="11" type="primary">LOC103711389</name>
</gene>
<organism evidence="10 11">
    <name type="scientific">Phoenix dactylifera</name>
    <name type="common">Date palm</name>
    <dbReference type="NCBI Taxonomy" id="42345"/>
    <lineage>
        <taxon>Eukaryota</taxon>
        <taxon>Viridiplantae</taxon>
        <taxon>Streptophyta</taxon>
        <taxon>Embryophyta</taxon>
        <taxon>Tracheophyta</taxon>
        <taxon>Spermatophyta</taxon>
        <taxon>Magnoliopsida</taxon>
        <taxon>Liliopsida</taxon>
        <taxon>Arecaceae</taxon>
        <taxon>Coryphoideae</taxon>
        <taxon>Phoeniceae</taxon>
        <taxon>Phoenix</taxon>
    </lineage>
</organism>
<keyword evidence="4" id="KW-0479">Metal-binding</keyword>
<dbReference type="GO" id="GO:0046872">
    <property type="term" value="F:metal ion binding"/>
    <property type="evidence" value="ECO:0007669"/>
    <property type="project" value="UniProtKB-KW"/>
</dbReference>